<accession>B8CEY0</accession>
<protein>
    <recommendedName>
        <fullName evidence="2">Vacuolar protein sorting-associated protein 29</fullName>
    </recommendedName>
</protein>
<evidence type="ECO:0000259" key="5">
    <source>
        <dbReference type="Pfam" id="PF12850"/>
    </source>
</evidence>
<proteinExistence type="inferred from homology"/>
<dbReference type="GO" id="GO:0005829">
    <property type="term" value="C:cytosol"/>
    <property type="evidence" value="ECO:0007669"/>
    <property type="project" value="GOC"/>
</dbReference>
<evidence type="ECO:0000256" key="3">
    <source>
        <dbReference type="ARBA" id="ARBA00022448"/>
    </source>
</evidence>
<dbReference type="EMBL" id="CM000652">
    <property type="protein sequence ID" value="EED88113.1"/>
    <property type="molecule type" value="Genomic_DNA"/>
</dbReference>
<comment type="similarity">
    <text evidence="1">Belongs to the VPS29 family.</text>
</comment>
<dbReference type="GO" id="GO:0005768">
    <property type="term" value="C:endosome"/>
    <property type="evidence" value="ECO:0000318"/>
    <property type="project" value="GO_Central"/>
</dbReference>
<dbReference type="InterPro" id="IPR000979">
    <property type="entry name" value="Phosphodiesterase_MJ0936/Vps29"/>
</dbReference>
<dbReference type="PaxDb" id="35128-Thaps11576"/>
<evidence type="ECO:0000256" key="2">
    <source>
        <dbReference type="ARBA" id="ARBA00017767"/>
    </source>
</evidence>
<dbReference type="STRING" id="35128.B8CEY0"/>
<dbReference type="GeneID" id="7443388"/>
<dbReference type="Proteomes" id="UP000001449">
    <property type="component" value="Chromosome 20"/>
</dbReference>
<dbReference type="Pfam" id="PF12850">
    <property type="entry name" value="Metallophos_2"/>
    <property type="match status" value="1"/>
</dbReference>
<dbReference type="Gene3D" id="3.60.21.10">
    <property type="match status" value="1"/>
</dbReference>
<name>B8CEY0_THAPS</name>
<feature type="domain" description="Calcineurin-like phosphoesterase" evidence="5">
    <location>
        <begin position="9"/>
        <end position="175"/>
    </location>
</feature>
<dbReference type="GO" id="GO:0042147">
    <property type="term" value="P:retrograde transport, endosome to Golgi"/>
    <property type="evidence" value="ECO:0000318"/>
    <property type="project" value="GO_Central"/>
</dbReference>
<keyword evidence="3" id="KW-0813">Transport</keyword>
<evidence type="ECO:0000256" key="1">
    <source>
        <dbReference type="ARBA" id="ARBA00005945"/>
    </source>
</evidence>
<dbReference type="GO" id="GO:0006886">
    <property type="term" value="P:intracellular protein transport"/>
    <property type="evidence" value="ECO:0000318"/>
    <property type="project" value="GO_Central"/>
</dbReference>
<dbReference type="eggNOG" id="KOG3325">
    <property type="taxonomic scope" value="Eukaryota"/>
</dbReference>
<keyword evidence="4" id="KW-0653">Protein transport</keyword>
<dbReference type="AlphaFoldDB" id="B8CEY0"/>
<dbReference type="SUPFAM" id="SSF56300">
    <property type="entry name" value="Metallo-dependent phosphatases"/>
    <property type="match status" value="1"/>
</dbReference>
<dbReference type="GO" id="GO:0030904">
    <property type="term" value="C:retromer complex"/>
    <property type="evidence" value="ECO:0000318"/>
    <property type="project" value="GO_Central"/>
</dbReference>
<dbReference type="InterPro" id="IPR024654">
    <property type="entry name" value="Calcineurin-like_PHP_lpxH"/>
</dbReference>
<organism evidence="6 7">
    <name type="scientific">Thalassiosira pseudonana</name>
    <name type="common">Marine diatom</name>
    <name type="synonym">Cyclotella nana</name>
    <dbReference type="NCBI Taxonomy" id="35128"/>
    <lineage>
        <taxon>Eukaryota</taxon>
        <taxon>Sar</taxon>
        <taxon>Stramenopiles</taxon>
        <taxon>Ochrophyta</taxon>
        <taxon>Bacillariophyta</taxon>
        <taxon>Coscinodiscophyceae</taxon>
        <taxon>Thalassiosirophycidae</taxon>
        <taxon>Thalassiosirales</taxon>
        <taxon>Thalassiosiraceae</taxon>
        <taxon>Thalassiosira</taxon>
    </lineage>
</organism>
<dbReference type="PANTHER" id="PTHR11124">
    <property type="entry name" value="VACUOLAR SORTING PROTEIN VPS29"/>
    <property type="match status" value="1"/>
</dbReference>
<reference evidence="6 7" key="2">
    <citation type="journal article" date="2008" name="Nature">
        <title>The Phaeodactylum genome reveals the evolutionary history of diatom genomes.</title>
        <authorList>
            <person name="Bowler C."/>
            <person name="Allen A.E."/>
            <person name="Badger J.H."/>
            <person name="Grimwood J."/>
            <person name="Jabbari K."/>
            <person name="Kuo A."/>
            <person name="Maheswari U."/>
            <person name="Martens C."/>
            <person name="Maumus F."/>
            <person name="Otillar R.P."/>
            <person name="Rayko E."/>
            <person name="Salamov A."/>
            <person name="Vandepoele K."/>
            <person name="Beszteri B."/>
            <person name="Gruber A."/>
            <person name="Heijde M."/>
            <person name="Katinka M."/>
            <person name="Mock T."/>
            <person name="Valentin K."/>
            <person name="Verret F."/>
            <person name="Berges J.A."/>
            <person name="Brownlee C."/>
            <person name="Cadoret J.P."/>
            <person name="Chiovitti A."/>
            <person name="Choi C.J."/>
            <person name="Coesel S."/>
            <person name="De Martino A."/>
            <person name="Detter J.C."/>
            <person name="Durkin C."/>
            <person name="Falciatore A."/>
            <person name="Fournet J."/>
            <person name="Haruta M."/>
            <person name="Huysman M.J."/>
            <person name="Jenkins B.D."/>
            <person name="Jiroutova K."/>
            <person name="Jorgensen R.E."/>
            <person name="Joubert Y."/>
            <person name="Kaplan A."/>
            <person name="Kroger N."/>
            <person name="Kroth P.G."/>
            <person name="La Roche J."/>
            <person name="Lindquist E."/>
            <person name="Lommer M."/>
            <person name="Martin-Jezequel V."/>
            <person name="Lopez P.J."/>
            <person name="Lucas S."/>
            <person name="Mangogna M."/>
            <person name="McGinnis K."/>
            <person name="Medlin L.K."/>
            <person name="Montsant A."/>
            <person name="Oudot-Le Secq M.P."/>
            <person name="Napoli C."/>
            <person name="Obornik M."/>
            <person name="Parker M.S."/>
            <person name="Petit J.L."/>
            <person name="Porcel B.M."/>
            <person name="Poulsen N."/>
            <person name="Robison M."/>
            <person name="Rychlewski L."/>
            <person name="Rynearson T.A."/>
            <person name="Schmutz J."/>
            <person name="Shapiro H."/>
            <person name="Siaut M."/>
            <person name="Stanley M."/>
            <person name="Sussman M.R."/>
            <person name="Taylor A.R."/>
            <person name="Vardi A."/>
            <person name="von Dassow P."/>
            <person name="Vyverman W."/>
            <person name="Willis A."/>
            <person name="Wyrwicz L.S."/>
            <person name="Rokhsar D.S."/>
            <person name="Weissenbach J."/>
            <person name="Armbrust E.V."/>
            <person name="Green B.R."/>
            <person name="Van de Peer Y."/>
            <person name="Grigoriev I.V."/>
        </authorList>
    </citation>
    <scope>NUCLEOTIDE SEQUENCE [LARGE SCALE GENOMIC DNA]</scope>
    <source>
        <strain evidence="6 7">CCMP1335</strain>
    </source>
</reference>
<dbReference type="FunFam" id="3.60.21.10:FF:000015">
    <property type="entry name" value="Vacuolar protein sorting-associated protein 29"/>
    <property type="match status" value="1"/>
</dbReference>
<dbReference type="KEGG" id="tps:THAPSDRAFT_11576"/>
<dbReference type="InterPro" id="IPR029052">
    <property type="entry name" value="Metallo-depent_PP-like"/>
</dbReference>
<evidence type="ECO:0000256" key="4">
    <source>
        <dbReference type="ARBA" id="ARBA00022927"/>
    </source>
</evidence>
<evidence type="ECO:0000313" key="6">
    <source>
        <dbReference type="EMBL" id="EED88113.1"/>
    </source>
</evidence>
<sequence>MASNFGELVLLLGDHHIPSRSVSIPEPFQRMLIPNKMQHIVCTGNIGSVEEYQRLRELVGGTAASNVHCVSGEYDSINSSDATQHNATSVKTKVIQLGSFRVGIIGGHQVVPWGDMSALSMVRRRLNVDVLICGWRRKNGVVEHEGGYYIFPGSITGAYSSHTADVHPSFILLAVQGNKVVCYVYELINGEVDVSKTEFSKR</sequence>
<dbReference type="InParanoid" id="B8CEY0"/>
<evidence type="ECO:0000313" key="7">
    <source>
        <dbReference type="Proteomes" id="UP000001449"/>
    </source>
</evidence>
<dbReference type="CDD" id="cd07394">
    <property type="entry name" value="MPP_Vps29"/>
    <property type="match status" value="1"/>
</dbReference>
<gene>
    <name evidence="6" type="ORF">THAPSDRAFT_11576</name>
</gene>
<dbReference type="InterPro" id="IPR028661">
    <property type="entry name" value="Vps29"/>
</dbReference>
<dbReference type="RefSeq" id="XP_002294753.1">
    <property type="nucleotide sequence ID" value="XM_002294717.1"/>
</dbReference>
<dbReference type="OMA" id="VRGNMDY"/>
<dbReference type="HOGENOM" id="CLU_063749_0_1_1"/>
<dbReference type="FunCoup" id="B8CEY0">
    <property type="interactions" value="398"/>
</dbReference>
<reference evidence="6 7" key="1">
    <citation type="journal article" date="2004" name="Science">
        <title>The genome of the diatom Thalassiosira pseudonana: ecology, evolution, and metabolism.</title>
        <authorList>
            <person name="Armbrust E.V."/>
            <person name="Berges J.A."/>
            <person name="Bowler C."/>
            <person name="Green B.R."/>
            <person name="Martinez D."/>
            <person name="Putnam N.H."/>
            <person name="Zhou S."/>
            <person name="Allen A.E."/>
            <person name="Apt K.E."/>
            <person name="Bechner M."/>
            <person name="Brzezinski M.A."/>
            <person name="Chaal B.K."/>
            <person name="Chiovitti A."/>
            <person name="Davis A.K."/>
            <person name="Demarest M.S."/>
            <person name="Detter J.C."/>
            <person name="Glavina T."/>
            <person name="Goodstein D."/>
            <person name="Hadi M.Z."/>
            <person name="Hellsten U."/>
            <person name="Hildebrand M."/>
            <person name="Jenkins B.D."/>
            <person name="Jurka J."/>
            <person name="Kapitonov V.V."/>
            <person name="Kroger N."/>
            <person name="Lau W.W."/>
            <person name="Lane T.W."/>
            <person name="Larimer F.W."/>
            <person name="Lippmeier J.C."/>
            <person name="Lucas S."/>
            <person name="Medina M."/>
            <person name="Montsant A."/>
            <person name="Obornik M."/>
            <person name="Parker M.S."/>
            <person name="Palenik B."/>
            <person name="Pazour G.J."/>
            <person name="Richardson P.M."/>
            <person name="Rynearson T.A."/>
            <person name="Saito M.A."/>
            <person name="Schwartz D.C."/>
            <person name="Thamatrakoln K."/>
            <person name="Valentin K."/>
            <person name="Vardi A."/>
            <person name="Wilkerson F.P."/>
            <person name="Rokhsar D.S."/>
        </authorList>
    </citation>
    <scope>NUCLEOTIDE SEQUENCE [LARGE SCALE GENOMIC DNA]</scope>
    <source>
        <strain evidence="6 7">CCMP1335</strain>
    </source>
</reference>
<keyword evidence="7" id="KW-1185">Reference proteome</keyword>